<accession>A0A382EQE1</accession>
<name>A0A382EQE1_9ZZZZ</name>
<reference evidence="1" key="1">
    <citation type="submission" date="2018-05" db="EMBL/GenBank/DDBJ databases">
        <authorList>
            <person name="Lanie J.A."/>
            <person name="Ng W.-L."/>
            <person name="Kazmierczak K.M."/>
            <person name="Andrzejewski T.M."/>
            <person name="Davidsen T.M."/>
            <person name="Wayne K.J."/>
            <person name="Tettelin H."/>
            <person name="Glass J.I."/>
            <person name="Rusch D."/>
            <person name="Podicherti R."/>
            <person name="Tsui H.-C.T."/>
            <person name="Winkler M.E."/>
        </authorList>
    </citation>
    <scope>NUCLEOTIDE SEQUENCE</scope>
</reference>
<feature type="non-terminal residue" evidence="1">
    <location>
        <position position="1"/>
    </location>
</feature>
<dbReference type="Pfam" id="PF18886">
    <property type="entry name" value="DUF5649"/>
    <property type="match status" value="8"/>
</dbReference>
<protein>
    <submittedName>
        <fullName evidence="1">Uncharacterized protein</fullName>
    </submittedName>
</protein>
<proteinExistence type="predicted"/>
<dbReference type="EMBL" id="UINC01045617">
    <property type="protein sequence ID" value="SVB52589.1"/>
    <property type="molecule type" value="Genomic_DNA"/>
</dbReference>
<sequence>ATTGNITQIGALTIGGTTTLLTSGEGGIIDLGTTSNKFTGALLITTNDNTDGSDGLYEADVTIDGGEIAALVIGTSTIDGDLTLKNGNVSGITDAVGATVTVKGDLKATTDNNSGVINLGDDNRLAVSGKFQLITDGTGDATVVNSTGLNFITAKVGGDFSATATNGAITQDAAFDIDGTTNVYSATEDNIILSKAGNDFSGAVWFRGGGVFIKDKNNIDFGTSNSTATKIYDGYTLKVIAKNNITDSGNLKVTGGGNAYFGTNNEETDNVIVLNSSGNVFEGTLTLEGGIGHLVNSSAAVILEAMILAGDLDVTTTGGTVTDIGVLNVSGLTTITATGFDVTLDGDGVNYNNFGDDVEIAADDVVLKATGDINFGVSTVTGDFEITAGGDVTQSPLPSQQLTINGTGKTIHITGDDIMLNNAANNFVSAVKITTSGSDVELADVGDIILGASTVSGYYKVTAGGTVTQSGALTITGVTTIAAQNTAGTTNYAVTLTEALNDFTGAVGVTGATVRLTDTNDLVLGDTTTTGAYTVIAGGGITDSGALTIGTT</sequence>
<dbReference type="InterPro" id="IPR043709">
    <property type="entry name" value="DUF5649"/>
</dbReference>
<gene>
    <name evidence="1" type="ORF">METZ01_LOCUS205443</name>
</gene>
<feature type="non-terminal residue" evidence="1">
    <location>
        <position position="552"/>
    </location>
</feature>
<organism evidence="1">
    <name type="scientific">marine metagenome</name>
    <dbReference type="NCBI Taxonomy" id="408172"/>
    <lineage>
        <taxon>unclassified sequences</taxon>
        <taxon>metagenomes</taxon>
        <taxon>ecological metagenomes</taxon>
    </lineage>
</organism>
<dbReference type="AlphaFoldDB" id="A0A382EQE1"/>
<evidence type="ECO:0000313" key="1">
    <source>
        <dbReference type="EMBL" id="SVB52589.1"/>
    </source>
</evidence>